<dbReference type="Gene3D" id="3.90.120.10">
    <property type="entry name" value="DNA Methylase, subunit A, domain 2"/>
    <property type="match status" value="1"/>
</dbReference>
<reference evidence="8 9" key="1">
    <citation type="journal article" date="2018" name="Nat. Biotechnol.">
        <title>A standardized bacterial taxonomy based on genome phylogeny substantially revises the tree of life.</title>
        <authorList>
            <person name="Parks D.H."/>
            <person name="Chuvochina M."/>
            <person name="Waite D.W."/>
            <person name="Rinke C."/>
            <person name="Skarshewski A."/>
            <person name="Chaumeil P.A."/>
            <person name="Hugenholtz P."/>
        </authorList>
    </citation>
    <scope>NUCLEOTIDE SEQUENCE [LARGE SCALE GENOMIC DNA]</scope>
    <source>
        <strain evidence="8">UBA9169</strain>
    </source>
</reference>
<dbReference type="InterPro" id="IPR050390">
    <property type="entry name" value="C5-Methyltransferase"/>
</dbReference>
<evidence type="ECO:0000256" key="3">
    <source>
        <dbReference type="ARBA" id="ARBA00022679"/>
    </source>
</evidence>
<proteinExistence type="inferred from homology"/>
<dbReference type="PROSITE" id="PS51679">
    <property type="entry name" value="SAM_MT_C5"/>
    <property type="match status" value="1"/>
</dbReference>
<organism evidence="8 9">
    <name type="scientific">Roseovarius nubinhibens</name>
    <dbReference type="NCBI Taxonomy" id="314263"/>
    <lineage>
        <taxon>Bacteria</taxon>
        <taxon>Pseudomonadati</taxon>
        <taxon>Pseudomonadota</taxon>
        <taxon>Alphaproteobacteria</taxon>
        <taxon>Rhodobacterales</taxon>
        <taxon>Roseobacteraceae</taxon>
        <taxon>Roseovarius</taxon>
    </lineage>
</organism>
<dbReference type="GO" id="GO:0003677">
    <property type="term" value="F:DNA binding"/>
    <property type="evidence" value="ECO:0007669"/>
    <property type="project" value="TreeGrafter"/>
</dbReference>
<dbReference type="AlphaFoldDB" id="A0A348W778"/>
<dbReference type="InterPro" id="IPR029063">
    <property type="entry name" value="SAM-dependent_MTases_sf"/>
</dbReference>
<dbReference type="PRINTS" id="PR00105">
    <property type="entry name" value="C5METTRFRASE"/>
</dbReference>
<comment type="catalytic activity">
    <reaction evidence="6">
        <text>a 2'-deoxycytidine in DNA + S-adenosyl-L-methionine = a 5-methyl-2'-deoxycytidine in DNA + S-adenosyl-L-homocysteine + H(+)</text>
        <dbReference type="Rhea" id="RHEA:13681"/>
        <dbReference type="Rhea" id="RHEA-COMP:11369"/>
        <dbReference type="Rhea" id="RHEA-COMP:11370"/>
        <dbReference type="ChEBI" id="CHEBI:15378"/>
        <dbReference type="ChEBI" id="CHEBI:57856"/>
        <dbReference type="ChEBI" id="CHEBI:59789"/>
        <dbReference type="ChEBI" id="CHEBI:85452"/>
        <dbReference type="ChEBI" id="CHEBI:85454"/>
        <dbReference type="EC" id="2.1.1.37"/>
    </reaction>
</comment>
<dbReference type="PANTHER" id="PTHR10629:SF52">
    <property type="entry name" value="DNA (CYTOSINE-5)-METHYLTRANSFERASE 1"/>
    <property type="match status" value="1"/>
</dbReference>
<evidence type="ECO:0000313" key="9">
    <source>
        <dbReference type="Proteomes" id="UP000264719"/>
    </source>
</evidence>
<evidence type="ECO:0000256" key="2">
    <source>
        <dbReference type="ARBA" id="ARBA00022603"/>
    </source>
</evidence>
<evidence type="ECO:0000256" key="7">
    <source>
        <dbReference type="PROSITE-ProRule" id="PRU01016"/>
    </source>
</evidence>
<keyword evidence="3 7" id="KW-0808">Transferase</keyword>
<dbReference type="RefSeq" id="WP_339853413.1">
    <property type="nucleotide sequence ID" value="NZ_CAXAXR010000005.1"/>
</dbReference>
<comment type="similarity">
    <text evidence="7">Belongs to the class I-like SAM-binding methyltransferase superfamily. C5-methyltransferase family.</text>
</comment>
<gene>
    <name evidence="8" type="ORF">DCS45_00755</name>
</gene>
<keyword evidence="5" id="KW-0680">Restriction system</keyword>
<evidence type="ECO:0000256" key="5">
    <source>
        <dbReference type="ARBA" id="ARBA00022747"/>
    </source>
</evidence>
<dbReference type="GO" id="GO:0009307">
    <property type="term" value="P:DNA restriction-modification system"/>
    <property type="evidence" value="ECO:0007669"/>
    <property type="project" value="UniProtKB-KW"/>
</dbReference>
<keyword evidence="2 7" id="KW-0489">Methyltransferase</keyword>
<dbReference type="InterPro" id="IPR001525">
    <property type="entry name" value="C5_MeTfrase"/>
</dbReference>
<protein>
    <recommendedName>
        <fullName evidence="1">DNA (cytosine-5-)-methyltransferase</fullName>
        <ecNumber evidence="1">2.1.1.37</ecNumber>
    </recommendedName>
</protein>
<dbReference type="Proteomes" id="UP000264719">
    <property type="component" value="Unassembled WGS sequence"/>
</dbReference>
<name>A0A348W778_9RHOB</name>
<sequence>MDGSDLLPFPAPPLRHKGGEIIVDSFAGGGGASTGIELALGRSPDVAINHDPVALSMHEANHPNTRHLINSIYAVDPVEATGGRPVGLAWFSPDCKHHSKAKGGKPVSKNIRDLAWVVVHWAERVRPRVIMLENVEEFQDWGPLTAENKPDKDRRGETFRQWVNRLRRLGYKVAWRELRACDYGAPTIRKRLFLIARCDGRPIVWPEPTHAAPDSDDVAAGLKKPWVPAAAIIDWSLPCPSIFDTSEEIKEKHGLRAQRPLKDATMRRIARGVMRYVIEAAEPFVVTYGQHGGANRSGLAPLHTITASTKDQNAICVPTLVQTGYGERPGQQPRVPGLDKPLGTIVAGGGKHALVSTFLAQHNAGPRMESNAGRAATEPLSTLTTRGTQQQVVAAHLMNMHGSHRSARTLGDPHPSICAGGQHGALVAAFLQKYYGQGVGQTLADPCHTVSTRDTFGLVTVDIDGTTYAITDIGMRMLTPREQFRAQSFPDSYEIDHGAQGETLTKTAQTRMCGNSVPPVMAQALAAANCADMAGAETGAARQSS</sequence>
<accession>A0A348W778</accession>
<comment type="caution">
    <text evidence="8">The sequence shown here is derived from an EMBL/GenBank/DDBJ whole genome shotgun (WGS) entry which is preliminary data.</text>
</comment>
<dbReference type="PANTHER" id="PTHR10629">
    <property type="entry name" value="CYTOSINE-SPECIFIC METHYLTRANSFERASE"/>
    <property type="match status" value="1"/>
</dbReference>
<dbReference type="GO" id="GO:0044027">
    <property type="term" value="P:negative regulation of gene expression via chromosomal CpG island methylation"/>
    <property type="evidence" value="ECO:0007669"/>
    <property type="project" value="TreeGrafter"/>
</dbReference>
<feature type="active site" evidence="7">
    <location>
        <position position="95"/>
    </location>
</feature>
<evidence type="ECO:0000256" key="4">
    <source>
        <dbReference type="ARBA" id="ARBA00022691"/>
    </source>
</evidence>
<evidence type="ECO:0000256" key="1">
    <source>
        <dbReference type="ARBA" id="ARBA00011975"/>
    </source>
</evidence>
<dbReference type="EC" id="2.1.1.37" evidence="1"/>
<dbReference type="GO" id="GO:0032259">
    <property type="term" value="P:methylation"/>
    <property type="evidence" value="ECO:0007669"/>
    <property type="project" value="UniProtKB-KW"/>
</dbReference>
<dbReference type="EMBL" id="DMVW01000012">
    <property type="protein sequence ID" value="HAR50390.1"/>
    <property type="molecule type" value="Genomic_DNA"/>
</dbReference>
<keyword evidence="4 7" id="KW-0949">S-adenosyl-L-methionine</keyword>
<dbReference type="Gene3D" id="3.40.50.150">
    <property type="entry name" value="Vaccinia Virus protein VP39"/>
    <property type="match status" value="1"/>
</dbReference>
<dbReference type="SUPFAM" id="SSF53335">
    <property type="entry name" value="S-adenosyl-L-methionine-dependent methyltransferases"/>
    <property type="match status" value="1"/>
</dbReference>
<dbReference type="GO" id="GO:0003886">
    <property type="term" value="F:DNA (cytosine-5-)-methyltransferase activity"/>
    <property type="evidence" value="ECO:0007669"/>
    <property type="project" value="UniProtKB-EC"/>
</dbReference>
<evidence type="ECO:0000313" key="8">
    <source>
        <dbReference type="EMBL" id="HAR50390.1"/>
    </source>
</evidence>
<evidence type="ECO:0000256" key="6">
    <source>
        <dbReference type="ARBA" id="ARBA00047422"/>
    </source>
</evidence>
<dbReference type="Pfam" id="PF00145">
    <property type="entry name" value="DNA_methylase"/>
    <property type="match status" value="2"/>
</dbReference>